<dbReference type="WBParaSite" id="Hba_16145">
    <property type="protein sequence ID" value="Hba_16145"/>
    <property type="gene ID" value="Hba_16145"/>
</dbReference>
<name>A0A1I7XFP6_HETBA</name>
<evidence type="ECO:0000313" key="3">
    <source>
        <dbReference type="Proteomes" id="UP000095283"/>
    </source>
</evidence>
<feature type="domain" description="Fibronectin type-III" evidence="2">
    <location>
        <begin position="23"/>
        <end position="119"/>
    </location>
</feature>
<dbReference type="SUPFAM" id="SSF49265">
    <property type="entry name" value="Fibronectin type III"/>
    <property type="match status" value="2"/>
</dbReference>
<dbReference type="Pfam" id="PF00041">
    <property type="entry name" value="fn3"/>
    <property type="match status" value="2"/>
</dbReference>
<accession>A0A1I7XFP6</accession>
<evidence type="ECO:0000259" key="2">
    <source>
        <dbReference type="PROSITE" id="PS50853"/>
    </source>
</evidence>
<evidence type="ECO:0000313" key="4">
    <source>
        <dbReference type="WBParaSite" id="Hba_16145"/>
    </source>
</evidence>
<protein>
    <submittedName>
        <fullName evidence="4">Fibronectin type-III domain-containing protein</fullName>
    </submittedName>
</protein>
<dbReference type="PROSITE" id="PS50853">
    <property type="entry name" value="FN3"/>
    <property type="match status" value="2"/>
</dbReference>
<keyword evidence="3" id="KW-1185">Reference proteome</keyword>
<evidence type="ECO:0000256" key="1">
    <source>
        <dbReference type="ARBA" id="ARBA00022737"/>
    </source>
</evidence>
<dbReference type="PANTHER" id="PTHR46708:SF2">
    <property type="entry name" value="FIBRONECTIN TYPE-III DOMAIN-CONTAINING PROTEIN"/>
    <property type="match status" value="1"/>
</dbReference>
<reference evidence="4" key="1">
    <citation type="submission" date="2016-11" db="UniProtKB">
        <authorList>
            <consortium name="WormBaseParasite"/>
        </authorList>
    </citation>
    <scope>IDENTIFICATION</scope>
</reference>
<sequence length="321" mass="35993">MTPVWIIYVTVYFCIISAQSFLDQDPLEIMDVRNDAVTIQWHPPQDTVNQTTKQRLMITVVRSSLQTSKSSVTVNVNSETQMYTFTNLNGNTTYRVSVEAFEKDVSLWYASNMVTTSLASLTWLPPPTDITLLDKTNTSLEISWMVPVIQDTLHSAIINQHLVTVYEFLPVSKLLTKKFSVNIPVPKTTYSISRLSPGCVYNITLQAGTNYGYGNMGWAVFSTLEKSEEEFILKQRSKTPNSLTLIWPTQWLPSANAKFTIRAKTLHSPDNIEKEIMNSGVGESGKQAEFVLRNLHPGSTYNVSITTFVAGVSENLSNIIC</sequence>
<dbReference type="SMART" id="SM00060">
    <property type="entry name" value="FN3"/>
    <property type="match status" value="3"/>
</dbReference>
<dbReference type="InterPro" id="IPR036116">
    <property type="entry name" value="FN3_sf"/>
</dbReference>
<organism evidence="3 4">
    <name type="scientific">Heterorhabditis bacteriophora</name>
    <name type="common">Entomopathogenic nematode worm</name>
    <dbReference type="NCBI Taxonomy" id="37862"/>
    <lineage>
        <taxon>Eukaryota</taxon>
        <taxon>Metazoa</taxon>
        <taxon>Ecdysozoa</taxon>
        <taxon>Nematoda</taxon>
        <taxon>Chromadorea</taxon>
        <taxon>Rhabditida</taxon>
        <taxon>Rhabditina</taxon>
        <taxon>Rhabditomorpha</taxon>
        <taxon>Strongyloidea</taxon>
        <taxon>Heterorhabditidae</taxon>
        <taxon>Heterorhabditis</taxon>
    </lineage>
</organism>
<dbReference type="CDD" id="cd00063">
    <property type="entry name" value="FN3"/>
    <property type="match status" value="2"/>
</dbReference>
<dbReference type="PANTHER" id="PTHR46708">
    <property type="entry name" value="TENASCIN"/>
    <property type="match status" value="1"/>
</dbReference>
<dbReference type="Proteomes" id="UP000095283">
    <property type="component" value="Unplaced"/>
</dbReference>
<dbReference type="InterPro" id="IPR050991">
    <property type="entry name" value="ECM_Regulatory_Proteins"/>
</dbReference>
<dbReference type="InterPro" id="IPR013783">
    <property type="entry name" value="Ig-like_fold"/>
</dbReference>
<dbReference type="InterPro" id="IPR003961">
    <property type="entry name" value="FN3_dom"/>
</dbReference>
<keyword evidence="1" id="KW-0677">Repeat</keyword>
<dbReference type="AlphaFoldDB" id="A0A1I7XFP6"/>
<proteinExistence type="predicted"/>
<dbReference type="Gene3D" id="2.60.40.10">
    <property type="entry name" value="Immunoglobulins"/>
    <property type="match status" value="3"/>
</dbReference>
<feature type="domain" description="Fibronectin type-III" evidence="2">
    <location>
        <begin position="126"/>
        <end position="227"/>
    </location>
</feature>